<dbReference type="Proteomes" id="UP001151760">
    <property type="component" value="Unassembled WGS sequence"/>
</dbReference>
<name>A0ABQ5HVK7_9ASTR</name>
<evidence type="ECO:0000313" key="2">
    <source>
        <dbReference type="Proteomes" id="UP001151760"/>
    </source>
</evidence>
<protein>
    <submittedName>
        <fullName evidence="1">Uncharacterized protein</fullName>
    </submittedName>
</protein>
<evidence type="ECO:0000313" key="1">
    <source>
        <dbReference type="EMBL" id="GJT91878.1"/>
    </source>
</evidence>
<reference evidence="1" key="1">
    <citation type="journal article" date="2022" name="Int. J. Mol. Sci.">
        <title>Draft Genome of Tanacetum Coccineum: Genomic Comparison of Closely Related Tanacetum-Family Plants.</title>
        <authorList>
            <person name="Yamashiro T."/>
            <person name="Shiraishi A."/>
            <person name="Nakayama K."/>
            <person name="Satake H."/>
        </authorList>
    </citation>
    <scope>NUCLEOTIDE SEQUENCE</scope>
</reference>
<organism evidence="1 2">
    <name type="scientific">Tanacetum coccineum</name>
    <dbReference type="NCBI Taxonomy" id="301880"/>
    <lineage>
        <taxon>Eukaryota</taxon>
        <taxon>Viridiplantae</taxon>
        <taxon>Streptophyta</taxon>
        <taxon>Embryophyta</taxon>
        <taxon>Tracheophyta</taxon>
        <taxon>Spermatophyta</taxon>
        <taxon>Magnoliopsida</taxon>
        <taxon>eudicotyledons</taxon>
        <taxon>Gunneridae</taxon>
        <taxon>Pentapetalae</taxon>
        <taxon>asterids</taxon>
        <taxon>campanulids</taxon>
        <taxon>Asterales</taxon>
        <taxon>Asteraceae</taxon>
        <taxon>Asteroideae</taxon>
        <taxon>Anthemideae</taxon>
        <taxon>Anthemidinae</taxon>
        <taxon>Tanacetum</taxon>
    </lineage>
</organism>
<gene>
    <name evidence="1" type="ORF">Tco_1080723</name>
</gene>
<accession>A0ABQ5HVK7</accession>
<comment type="caution">
    <text evidence="1">The sequence shown here is derived from an EMBL/GenBank/DDBJ whole genome shotgun (WGS) entry which is preliminary data.</text>
</comment>
<reference evidence="1" key="2">
    <citation type="submission" date="2022-01" db="EMBL/GenBank/DDBJ databases">
        <authorList>
            <person name="Yamashiro T."/>
            <person name="Shiraishi A."/>
            <person name="Satake H."/>
            <person name="Nakayama K."/>
        </authorList>
    </citation>
    <scope>NUCLEOTIDE SEQUENCE</scope>
</reference>
<dbReference type="EMBL" id="BQNB010020057">
    <property type="protein sequence ID" value="GJT91878.1"/>
    <property type="molecule type" value="Genomic_DNA"/>
</dbReference>
<proteinExistence type="predicted"/>
<sequence length="122" mass="14384">MLSSDAQVGVVSNNSEGVLDEEVNGGALICLTYIASERIIPGIHNQLHKCWHLKRDDVRRHNTNLGEHPFKEHVVSQFYKMERWQRAELLMARRNMVMLAQQQQNQQNQQWPDTTYELYEYE</sequence>
<keyword evidence="2" id="KW-1185">Reference proteome</keyword>